<evidence type="ECO:0000313" key="2">
    <source>
        <dbReference type="Proteomes" id="UP001183202"/>
    </source>
</evidence>
<dbReference type="InterPro" id="IPR050275">
    <property type="entry name" value="PGM_Phosphatase"/>
</dbReference>
<dbReference type="CDD" id="cd07067">
    <property type="entry name" value="HP_PGM_like"/>
    <property type="match status" value="1"/>
</dbReference>
<proteinExistence type="predicted"/>
<dbReference type="InterPro" id="IPR029033">
    <property type="entry name" value="His_PPase_superfam"/>
</dbReference>
<accession>A0ABU2N4P3</accession>
<dbReference type="SUPFAM" id="SSF53254">
    <property type="entry name" value="Phosphoglycerate mutase-like"/>
    <property type="match status" value="1"/>
</dbReference>
<comment type="caution">
    <text evidence="1">The sequence shown here is derived from an EMBL/GenBank/DDBJ whole genome shotgun (WGS) entry which is preliminary data.</text>
</comment>
<dbReference type="Proteomes" id="UP001183202">
    <property type="component" value="Unassembled WGS sequence"/>
</dbReference>
<keyword evidence="1" id="KW-0378">Hydrolase</keyword>
<dbReference type="Pfam" id="PF00300">
    <property type="entry name" value="His_Phos_1"/>
    <property type="match status" value="1"/>
</dbReference>
<dbReference type="NCBIfam" id="NF009993">
    <property type="entry name" value="PRK13462.1"/>
    <property type="match status" value="1"/>
</dbReference>
<protein>
    <submittedName>
        <fullName evidence="1">Acid phosphatase</fullName>
        <ecNumber evidence="1">3.1.3.2</ecNumber>
    </submittedName>
</protein>
<dbReference type="PANTHER" id="PTHR48100">
    <property type="entry name" value="BROAD-SPECIFICITY PHOSPHATASE YOR283W-RELATED"/>
    <property type="match status" value="1"/>
</dbReference>
<dbReference type="Gene3D" id="3.40.50.1240">
    <property type="entry name" value="Phosphoglycerate mutase-like"/>
    <property type="match status" value="1"/>
</dbReference>
<dbReference type="InterPro" id="IPR013078">
    <property type="entry name" value="His_Pase_superF_clade-1"/>
</dbReference>
<sequence>MASHDPASDPGRIVLLRHGQTEWSASGQHTSRTDIPLTDRGRVLAEETAELGRRILRDRPPALVLTSPRARARTTAELAGLHADRVDDRLVEWDYGSYEGLTTDQIRADQPGWSIWENGAPGGESPEQVGKRADDLIADITPTLADGDVVLVGHGHFSRVLMTRWIELPVVEGARLMMDAPAWAVLGHYHGDVRCLDHVNLHSLG</sequence>
<dbReference type="GO" id="GO:0003993">
    <property type="term" value="F:acid phosphatase activity"/>
    <property type="evidence" value="ECO:0007669"/>
    <property type="project" value="UniProtKB-EC"/>
</dbReference>
<name>A0ABU2N4P3_9PSEU</name>
<dbReference type="SMART" id="SM00855">
    <property type="entry name" value="PGAM"/>
    <property type="match status" value="1"/>
</dbReference>
<gene>
    <name evidence="1" type="ORF">RM445_04880</name>
</gene>
<organism evidence="1 2">
    <name type="scientific">Pseudonocardia charpentierae</name>
    <dbReference type="NCBI Taxonomy" id="3075545"/>
    <lineage>
        <taxon>Bacteria</taxon>
        <taxon>Bacillati</taxon>
        <taxon>Actinomycetota</taxon>
        <taxon>Actinomycetes</taxon>
        <taxon>Pseudonocardiales</taxon>
        <taxon>Pseudonocardiaceae</taxon>
        <taxon>Pseudonocardia</taxon>
    </lineage>
</organism>
<dbReference type="PANTHER" id="PTHR48100:SF15">
    <property type="entry name" value="SEDOHEPTULOSE 1,7-BISPHOSPHATASE"/>
    <property type="match status" value="1"/>
</dbReference>
<dbReference type="RefSeq" id="WP_311554787.1">
    <property type="nucleotide sequence ID" value="NZ_JAVREJ010000002.1"/>
</dbReference>
<evidence type="ECO:0000313" key="1">
    <source>
        <dbReference type="EMBL" id="MDT0348855.1"/>
    </source>
</evidence>
<keyword evidence="2" id="KW-1185">Reference proteome</keyword>
<dbReference type="EC" id="3.1.3.2" evidence="1"/>
<reference evidence="2" key="1">
    <citation type="submission" date="2023-07" db="EMBL/GenBank/DDBJ databases">
        <title>30 novel species of actinomycetes from the DSMZ collection.</title>
        <authorList>
            <person name="Nouioui I."/>
        </authorList>
    </citation>
    <scope>NUCLEOTIDE SEQUENCE [LARGE SCALE GENOMIC DNA]</scope>
    <source>
        <strain evidence="2">DSM 45834</strain>
    </source>
</reference>
<dbReference type="EMBL" id="JAVREJ010000002">
    <property type="protein sequence ID" value="MDT0348855.1"/>
    <property type="molecule type" value="Genomic_DNA"/>
</dbReference>